<name>A0ABQ7D6J0_BRACR</name>
<keyword evidence="2" id="KW-1185">Reference proteome</keyword>
<proteinExistence type="predicted"/>
<comment type="caution">
    <text evidence="1">The sequence shown here is derived from an EMBL/GenBank/DDBJ whole genome shotgun (WGS) entry which is preliminary data.</text>
</comment>
<gene>
    <name evidence="1" type="ORF">DY000_02014038</name>
</gene>
<sequence length="99" mass="11892">MEYLQIWRLIEKEECKWNQGSEPYTLRFQFSAMVEIDRERRGFAEETVVKSVGDRRLHGGRVEQDCVLFWKRTDTWGHLDFSSIGLQFMFIMSFGPLMY</sequence>
<evidence type="ECO:0000313" key="2">
    <source>
        <dbReference type="Proteomes" id="UP000266723"/>
    </source>
</evidence>
<evidence type="ECO:0000313" key="1">
    <source>
        <dbReference type="EMBL" id="KAF3567197.1"/>
    </source>
</evidence>
<dbReference type="Proteomes" id="UP000266723">
    <property type="component" value="Unassembled WGS sequence"/>
</dbReference>
<reference evidence="1 2" key="1">
    <citation type="journal article" date="2020" name="BMC Genomics">
        <title>Intraspecific diversification of the crop wild relative Brassica cretica Lam. using demographic model selection.</title>
        <authorList>
            <person name="Kioukis A."/>
            <person name="Michalopoulou V.A."/>
            <person name="Briers L."/>
            <person name="Pirintsos S."/>
            <person name="Studholme D.J."/>
            <person name="Pavlidis P."/>
            <person name="Sarris P.F."/>
        </authorList>
    </citation>
    <scope>NUCLEOTIDE SEQUENCE [LARGE SCALE GENOMIC DNA]</scope>
    <source>
        <strain evidence="2">cv. PFS-1207/04</strain>
    </source>
</reference>
<dbReference type="EMBL" id="QGKV02000759">
    <property type="protein sequence ID" value="KAF3567197.1"/>
    <property type="molecule type" value="Genomic_DNA"/>
</dbReference>
<accession>A0ABQ7D6J0</accession>
<protein>
    <submittedName>
        <fullName evidence="1">Uncharacterized protein</fullName>
    </submittedName>
</protein>
<organism evidence="1 2">
    <name type="scientific">Brassica cretica</name>
    <name type="common">Mustard</name>
    <dbReference type="NCBI Taxonomy" id="69181"/>
    <lineage>
        <taxon>Eukaryota</taxon>
        <taxon>Viridiplantae</taxon>
        <taxon>Streptophyta</taxon>
        <taxon>Embryophyta</taxon>
        <taxon>Tracheophyta</taxon>
        <taxon>Spermatophyta</taxon>
        <taxon>Magnoliopsida</taxon>
        <taxon>eudicotyledons</taxon>
        <taxon>Gunneridae</taxon>
        <taxon>Pentapetalae</taxon>
        <taxon>rosids</taxon>
        <taxon>malvids</taxon>
        <taxon>Brassicales</taxon>
        <taxon>Brassicaceae</taxon>
        <taxon>Brassiceae</taxon>
        <taxon>Brassica</taxon>
    </lineage>
</organism>